<feature type="transmembrane region" description="Helical" evidence="1">
    <location>
        <begin position="517"/>
        <end position="535"/>
    </location>
</feature>
<dbReference type="GO" id="GO:0020037">
    <property type="term" value="F:heme binding"/>
    <property type="evidence" value="ECO:0007669"/>
    <property type="project" value="InterPro"/>
</dbReference>
<dbReference type="Pfam" id="PF00115">
    <property type="entry name" value="COX1"/>
    <property type="match status" value="1"/>
</dbReference>
<gene>
    <name evidence="3" type="ORF">CDQ91_17955</name>
</gene>
<protein>
    <submittedName>
        <fullName evidence="3">Nitric oxide reductase large subunit</fullName>
    </submittedName>
</protein>
<accession>A0A246JJB9</accession>
<feature type="domain" description="Nitric oxide reductase subunit B cytochrome c-like" evidence="2">
    <location>
        <begin position="37"/>
        <end position="217"/>
    </location>
</feature>
<dbReference type="RefSeq" id="WP_088474084.1">
    <property type="nucleotide sequence ID" value="NZ_NISJ01000012.1"/>
</dbReference>
<reference evidence="3 4" key="1">
    <citation type="journal article" date="2002" name="Int. J. Syst. Evol. Microbiol.">
        <title>Sphingopyxis witflariensis sp. nov., isolated from activated sludge.</title>
        <authorList>
            <person name="Kampfer P."/>
            <person name="Witzenberger R."/>
            <person name="Denner E.B."/>
            <person name="Busse H.J."/>
            <person name="Neef A."/>
        </authorList>
    </citation>
    <scope>NUCLEOTIDE SEQUENCE [LARGE SCALE GENOMIC DNA]</scope>
    <source>
        <strain evidence="3 4">DSM 14551</strain>
    </source>
</reference>
<comment type="caution">
    <text evidence="3">The sequence shown here is derived from an EMBL/GenBank/DDBJ whole genome shotgun (WGS) entry which is preliminary data.</text>
</comment>
<keyword evidence="1" id="KW-0472">Membrane</keyword>
<name>A0A246JJB9_9SPHN</name>
<feature type="transmembrane region" description="Helical" evidence="1">
    <location>
        <begin position="335"/>
        <end position="356"/>
    </location>
</feature>
<dbReference type="SUPFAM" id="SSF81442">
    <property type="entry name" value="Cytochrome c oxidase subunit I-like"/>
    <property type="match status" value="1"/>
</dbReference>
<organism evidence="3 4">
    <name type="scientific">Sphingopyxis witflariensis</name>
    <dbReference type="NCBI Taxonomy" id="173675"/>
    <lineage>
        <taxon>Bacteria</taxon>
        <taxon>Pseudomonadati</taxon>
        <taxon>Pseudomonadota</taxon>
        <taxon>Alphaproteobacteria</taxon>
        <taxon>Sphingomonadales</taxon>
        <taxon>Sphingomonadaceae</taxon>
        <taxon>Sphingopyxis</taxon>
    </lineage>
</organism>
<feature type="transmembrane region" description="Helical" evidence="1">
    <location>
        <begin position="285"/>
        <end position="308"/>
    </location>
</feature>
<dbReference type="GO" id="GO:0004129">
    <property type="term" value="F:cytochrome-c oxidase activity"/>
    <property type="evidence" value="ECO:0007669"/>
    <property type="project" value="InterPro"/>
</dbReference>
<dbReference type="Gene3D" id="1.20.210.10">
    <property type="entry name" value="Cytochrome c oxidase-like, subunit I domain"/>
    <property type="match status" value="1"/>
</dbReference>
<dbReference type="GO" id="GO:0016020">
    <property type="term" value="C:membrane"/>
    <property type="evidence" value="ECO:0007669"/>
    <property type="project" value="InterPro"/>
</dbReference>
<evidence type="ECO:0000259" key="2">
    <source>
        <dbReference type="Pfam" id="PF22085"/>
    </source>
</evidence>
<evidence type="ECO:0000313" key="4">
    <source>
        <dbReference type="Proteomes" id="UP000197097"/>
    </source>
</evidence>
<feature type="transmembrane region" description="Helical" evidence="1">
    <location>
        <begin position="368"/>
        <end position="392"/>
    </location>
</feature>
<dbReference type="InterPro" id="IPR000883">
    <property type="entry name" value="Cyt_C_Oxase_1"/>
</dbReference>
<feature type="transmembrane region" description="Helical" evidence="1">
    <location>
        <begin position="587"/>
        <end position="610"/>
    </location>
</feature>
<keyword evidence="1" id="KW-1133">Transmembrane helix</keyword>
<dbReference type="Pfam" id="PF22085">
    <property type="entry name" value="NorB_cytochrome_c-like"/>
    <property type="match status" value="1"/>
</dbReference>
<keyword evidence="4" id="KW-1185">Reference proteome</keyword>
<dbReference type="InterPro" id="IPR036927">
    <property type="entry name" value="Cyt_c_oxase-like_su1_sf"/>
</dbReference>
<feature type="transmembrane region" description="Helical" evidence="1">
    <location>
        <begin position="630"/>
        <end position="652"/>
    </location>
</feature>
<sequence>MGNYKLLWWTLIGVLTVTFAILSVSGVEVYRKAPPIPAQIVAASGQVLMTREDILDGQNAWQSTGGMQLGSIWGHGAYQAPDWSADWLHRELVAWLELAARESEGKPFDALDGEQKAALTYRLKQEYRHNSYDPASGVATVSDRRAQAIAQTASYYERLYGADPALRQTRDNYAMKEGTLPDPAQRAKLTKFFFWTAWAASTERPGTVATYTNNWPPEPLIGNYPTPENILWSLACVVILIAGVGALIWGWAFLRRHDDNPLVAATDDPLLSAGLTPSQKALGKYLLVVLALFIFQVFIGGFTAHYTIEGQSFYGFDVSQYFPYALTRTWHVQSAVLWIATAFLAAGLFLAPVIHGSDPKYQKLGVNILFWALIVVVAGSFIGNYLALSHVIPPKLSFWLGHQGYEYLDLGRVWQIGLFVGLLLWLVLMLRGMLPALRRKGGDKSLLALLTVATIAIGLFYGTGLFYGERTHITVMEYWRWWVVHLWVEGIFEVFATAAIAFIFATMGLVSRRVATAASLASASLFMVGGVPGTFHHMYFSGTTTPIMAIGAAFSALEVVPLIVLGYEAWEHWSLRERTPWMRAVKWPLMCFVAVAFWNMLGAGVFGFMINTPVALFYLQGLNTTAVHAHAALFGVYGFLALGFTLLVLRYIRPDMKFNNRLMAIGFWGLNAGLVLMIFTSLLPVGLFQFEASVTTGMWYARSDAFLQQDFLETLRWIRTFGDVVFIAGSVAIAWQVVILGLWRKGARE</sequence>
<feature type="transmembrane region" description="Helical" evidence="1">
    <location>
        <begin position="664"/>
        <end position="690"/>
    </location>
</feature>
<dbReference type="PANTHER" id="PTHR10422:SF38">
    <property type="entry name" value="CYTOCHROME B SUBUNIT OF NITRIC OXIDE REDUCTASE"/>
    <property type="match status" value="1"/>
</dbReference>
<dbReference type="InterPro" id="IPR054309">
    <property type="entry name" value="NorB_cytochrome_c-like"/>
</dbReference>
<dbReference type="Proteomes" id="UP000197097">
    <property type="component" value="Unassembled WGS sequence"/>
</dbReference>
<feature type="transmembrane region" description="Helical" evidence="1">
    <location>
        <begin position="724"/>
        <end position="743"/>
    </location>
</feature>
<proteinExistence type="predicted"/>
<keyword evidence="1" id="KW-0812">Transmembrane</keyword>
<dbReference type="AlphaFoldDB" id="A0A246JJB9"/>
<evidence type="ECO:0000256" key="1">
    <source>
        <dbReference type="SAM" id="Phobius"/>
    </source>
</evidence>
<dbReference type="EMBL" id="NISJ01000012">
    <property type="protein sequence ID" value="OWQ92665.1"/>
    <property type="molecule type" value="Genomic_DNA"/>
</dbReference>
<feature type="transmembrane region" description="Helical" evidence="1">
    <location>
        <begin position="446"/>
        <end position="467"/>
    </location>
</feature>
<feature type="transmembrane region" description="Helical" evidence="1">
    <location>
        <begin position="547"/>
        <end position="567"/>
    </location>
</feature>
<feature type="transmembrane region" description="Helical" evidence="1">
    <location>
        <begin position="479"/>
        <end position="505"/>
    </location>
</feature>
<feature type="transmembrane region" description="Helical" evidence="1">
    <location>
        <begin position="230"/>
        <end position="254"/>
    </location>
</feature>
<evidence type="ECO:0000313" key="3">
    <source>
        <dbReference type="EMBL" id="OWQ92665.1"/>
    </source>
</evidence>
<dbReference type="GO" id="GO:0009060">
    <property type="term" value="P:aerobic respiration"/>
    <property type="evidence" value="ECO:0007669"/>
    <property type="project" value="InterPro"/>
</dbReference>
<feature type="transmembrane region" description="Helical" evidence="1">
    <location>
        <begin position="412"/>
        <end position="434"/>
    </location>
</feature>
<dbReference type="OrthoDB" id="9767153at2"/>
<dbReference type="FunFam" id="1.20.210.10:FF:000008">
    <property type="entry name" value="Nitric oxide reductase large subunit"/>
    <property type="match status" value="1"/>
</dbReference>
<dbReference type="PANTHER" id="PTHR10422">
    <property type="entry name" value="CYTOCHROME C OXIDASE SUBUNIT 1"/>
    <property type="match status" value="1"/>
</dbReference>